<sequence length="96" mass="10494">MREERHRARQHRSGLSGLEAVSISSDRAFPRHAHDHYGIGVILPGGHRSWSGIGAVEAFPGDLISVNPGEIHDGLPVRAQSRAWQMLSLDPPLLTT</sequence>
<proteinExistence type="predicted"/>
<feature type="domain" description="AraC-type arabinose-binding/dimerisation" evidence="2">
    <location>
        <begin position="25"/>
        <end position="95"/>
    </location>
</feature>
<dbReference type="Proteomes" id="UP001055286">
    <property type="component" value="Unassembled WGS sequence"/>
</dbReference>
<evidence type="ECO:0000313" key="4">
    <source>
        <dbReference type="Proteomes" id="UP001055286"/>
    </source>
</evidence>
<name>A0AA37HBY1_9HYPH</name>
<gene>
    <name evidence="3" type="ORF">MPEAHAMD_2907</name>
</gene>
<reference evidence="3" key="1">
    <citation type="journal article" date="2016" name="Front. Microbiol.">
        <title>Genome Sequence of the Piezophilic, Mesophilic Sulfate-Reducing Bacterium Desulfovibrio indicus J2T.</title>
        <authorList>
            <person name="Cao J."/>
            <person name="Maignien L."/>
            <person name="Shao Z."/>
            <person name="Alain K."/>
            <person name="Jebbar M."/>
        </authorList>
    </citation>
    <scope>NUCLEOTIDE SEQUENCE</scope>
    <source>
        <strain evidence="3">JCM 32048</strain>
    </source>
</reference>
<dbReference type="InterPro" id="IPR037923">
    <property type="entry name" value="HTH-like"/>
</dbReference>
<dbReference type="AlphaFoldDB" id="A0AA37HBY1"/>
<protein>
    <recommendedName>
        <fullName evidence="2">AraC-type arabinose-binding/dimerisation domain-containing protein</fullName>
    </recommendedName>
</protein>
<keyword evidence="1" id="KW-0238">DNA-binding</keyword>
<dbReference type="GO" id="GO:0003677">
    <property type="term" value="F:DNA binding"/>
    <property type="evidence" value="ECO:0007669"/>
    <property type="project" value="UniProtKB-KW"/>
</dbReference>
<comment type="caution">
    <text evidence="3">The sequence shown here is derived from an EMBL/GenBank/DDBJ whole genome shotgun (WGS) entry which is preliminary data.</text>
</comment>
<dbReference type="Pfam" id="PF02311">
    <property type="entry name" value="AraC_binding"/>
    <property type="match status" value="1"/>
</dbReference>
<accession>A0AA37HBY1</accession>
<evidence type="ECO:0000313" key="3">
    <source>
        <dbReference type="EMBL" id="GJD62749.1"/>
    </source>
</evidence>
<dbReference type="SUPFAM" id="SSF51215">
    <property type="entry name" value="Regulatory protein AraC"/>
    <property type="match status" value="1"/>
</dbReference>
<keyword evidence="4" id="KW-1185">Reference proteome</keyword>
<organism evidence="3 4">
    <name type="scientific">Methylobacterium frigidaeris</name>
    <dbReference type="NCBI Taxonomy" id="2038277"/>
    <lineage>
        <taxon>Bacteria</taxon>
        <taxon>Pseudomonadati</taxon>
        <taxon>Pseudomonadota</taxon>
        <taxon>Alphaproteobacteria</taxon>
        <taxon>Hyphomicrobiales</taxon>
        <taxon>Methylobacteriaceae</taxon>
        <taxon>Methylobacterium</taxon>
    </lineage>
</organism>
<dbReference type="GO" id="GO:0006355">
    <property type="term" value="P:regulation of DNA-templated transcription"/>
    <property type="evidence" value="ECO:0007669"/>
    <property type="project" value="InterPro"/>
</dbReference>
<dbReference type="InterPro" id="IPR003313">
    <property type="entry name" value="AraC-bd"/>
</dbReference>
<dbReference type="RefSeq" id="WP_238191306.1">
    <property type="nucleotide sequence ID" value="NZ_BPQJ01000012.1"/>
</dbReference>
<reference evidence="3" key="2">
    <citation type="submission" date="2021-08" db="EMBL/GenBank/DDBJ databases">
        <authorList>
            <person name="Tani A."/>
            <person name="Ola A."/>
            <person name="Ogura Y."/>
            <person name="Katsura K."/>
            <person name="Hayashi T."/>
        </authorList>
    </citation>
    <scope>NUCLEOTIDE SEQUENCE</scope>
    <source>
        <strain evidence="3">JCM 32048</strain>
    </source>
</reference>
<evidence type="ECO:0000256" key="1">
    <source>
        <dbReference type="ARBA" id="ARBA00023125"/>
    </source>
</evidence>
<evidence type="ECO:0000259" key="2">
    <source>
        <dbReference type="Pfam" id="PF02311"/>
    </source>
</evidence>
<dbReference type="EMBL" id="BPQJ01000012">
    <property type="protein sequence ID" value="GJD62749.1"/>
    <property type="molecule type" value="Genomic_DNA"/>
</dbReference>